<dbReference type="KEGG" id="tuz:TUZN_1332"/>
<proteinExistence type="predicted"/>
<dbReference type="AlphaFoldDB" id="F2L172"/>
<dbReference type="STRING" id="999630.TUZN_1332"/>
<evidence type="ECO:0000313" key="2">
    <source>
        <dbReference type="Proteomes" id="UP000008138"/>
    </source>
</evidence>
<dbReference type="OrthoDB" id="26482at2157"/>
<evidence type="ECO:0008006" key="3">
    <source>
        <dbReference type="Google" id="ProtNLM"/>
    </source>
</evidence>
<dbReference type="RefSeq" id="WP_013680144.1">
    <property type="nucleotide sequence ID" value="NC_015315.1"/>
</dbReference>
<gene>
    <name evidence="1" type="ordered locus">TUZN_1332</name>
</gene>
<dbReference type="Proteomes" id="UP000008138">
    <property type="component" value="Chromosome"/>
</dbReference>
<keyword evidence="2" id="KW-1185">Reference proteome</keyword>
<reference key="2">
    <citation type="submission" date="2011-03" db="EMBL/GenBank/DDBJ databases">
        <title>Complete genome sequence of the thermoacidophilic crenarchaeon Thermoproteus uzoniensis 768-20.</title>
        <authorList>
            <person name="Mardanov A.V."/>
            <person name="Gumerov V.M."/>
            <person name="Beletsky A.V."/>
            <person name="Prokofeva M.I."/>
            <person name="Bonch-Osmolovskaya E.A."/>
            <person name="Ravin N.V."/>
            <person name="Skryabin K.G."/>
        </authorList>
    </citation>
    <scope>NUCLEOTIDE SEQUENCE</scope>
    <source>
        <strain>768-20</strain>
    </source>
</reference>
<dbReference type="HOGENOM" id="CLU_2581548_0_0_2"/>
<name>F2L172_THEU7</name>
<reference evidence="1 2" key="1">
    <citation type="journal article" date="2011" name="J. Bacteriol.">
        <title>Complete genome sequence of the thermoacidophilic crenarchaeon Thermoproteus uzoniensis 768-20.</title>
        <authorList>
            <person name="Mardanov A.V."/>
            <person name="Gumerov V.M."/>
            <person name="Beletsky A.V."/>
            <person name="Prokofeva M.I."/>
            <person name="Bonch-Osmolovskaya E.A."/>
            <person name="Ravin N.V."/>
            <person name="Skryabin K.G."/>
        </authorList>
    </citation>
    <scope>NUCLEOTIDE SEQUENCE [LARGE SCALE GENOMIC DNA]</scope>
    <source>
        <strain evidence="1 2">768-20</strain>
    </source>
</reference>
<organism evidence="1 2">
    <name type="scientific">Thermoproteus uzoniensis (strain 768-20)</name>
    <dbReference type="NCBI Taxonomy" id="999630"/>
    <lineage>
        <taxon>Archaea</taxon>
        <taxon>Thermoproteota</taxon>
        <taxon>Thermoprotei</taxon>
        <taxon>Thermoproteales</taxon>
        <taxon>Thermoproteaceae</taxon>
        <taxon>Thermoproteus</taxon>
    </lineage>
</organism>
<dbReference type="GeneID" id="10360859"/>
<accession>F2L172</accession>
<dbReference type="EMBL" id="CP002590">
    <property type="protein sequence ID" value="AEA12808.1"/>
    <property type="molecule type" value="Genomic_DNA"/>
</dbReference>
<dbReference type="eggNOG" id="arCOG05491">
    <property type="taxonomic scope" value="Archaea"/>
</dbReference>
<protein>
    <recommendedName>
        <fullName evidence="3">PaREP1 domain containing protein</fullName>
    </recommendedName>
</protein>
<sequence length="84" mass="9451">MSDFSGDVSSALLRRAREISSLLSGVAEHHPYWPAAHYLAQAIEMLFEKWNSDLTEAELDELLWHLDKARDALQRLRGGGDGDI</sequence>
<evidence type="ECO:0000313" key="1">
    <source>
        <dbReference type="EMBL" id="AEA12808.1"/>
    </source>
</evidence>